<gene>
    <name evidence="2" type="ORF">SAMN00790413_05916</name>
</gene>
<dbReference type="InterPro" id="IPR058793">
    <property type="entry name" value="DDRD"/>
</dbReference>
<feature type="region of interest" description="Disordered" evidence="1">
    <location>
        <begin position="220"/>
        <end position="239"/>
    </location>
</feature>
<dbReference type="AlphaFoldDB" id="A0A1W1VVJ9"/>
<dbReference type="Pfam" id="PF26517">
    <property type="entry name" value="DDRD"/>
    <property type="match status" value="1"/>
</dbReference>
<dbReference type="EMBL" id="FWWU01000011">
    <property type="protein sequence ID" value="SMB97389.1"/>
    <property type="molecule type" value="Genomic_DNA"/>
</dbReference>
<name>A0A1W1VVJ9_9DEIO</name>
<keyword evidence="3" id="KW-1185">Reference proteome</keyword>
<dbReference type="Proteomes" id="UP000192582">
    <property type="component" value="Unassembled WGS sequence"/>
</dbReference>
<sequence length="239" mass="25911">MDVAGPEMESHHARQSPPLAFLHVADKDVHHGADPFSPAFSVVRPSPPSASAAPHFLVDALGGACPGRAYDRHSSQRTIERVFQHWETPLRWGMDNLLKKAGAMLGHLDLFTHMLHLRSLLQLAAHLEERGDRVILVTPQTMTLIGTDLETVEVITNSKGVQIQAGVAYNVLQGLKGHEAPEYAVTREELKALNAEAIRNLEQGDALRAFGETLVRISGPIPARKGRSTGGTAPTPDPT</sequence>
<evidence type="ECO:0000256" key="1">
    <source>
        <dbReference type="SAM" id="MobiDB-lite"/>
    </source>
</evidence>
<organism evidence="2 3">
    <name type="scientific">Deinococcus hopiensis KR-140</name>
    <dbReference type="NCBI Taxonomy" id="695939"/>
    <lineage>
        <taxon>Bacteria</taxon>
        <taxon>Thermotogati</taxon>
        <taxon>Deinococcota</taxon>
        <taxon>Deinococci</taxon>
        <taxon>Deinococcales</taxon>
        <taxon>Deinococcaceae</taxon>
        <taxon>Deinococcus</taxon>
    </lineage>
</organism>
<reference evidence="2 3" key="1">
    <citation type="submission" date="2017-04" db="EMBL/GenBank/DDBJ databases">
        <authorList>
            <person name="Afonso C.L."/>
            <person name="Miller P.J."/>
            <person name="Scott M.A."/>
            <person name="Spackman E."/>
            <person name="Goraichik I."/>
            <person name="Dimitrov K.M."/>
            <person name="Suarez D.L."/>
            <person name="Swayne D.E."/>
        </authorList>
    </citation>
    <scope>NUCLEOTIDE SEQUENCE [LARGE SCALE GENOMIC DNA]</scope>
    <source>
        <strain evidence="2 3">KR-140</strain>
    </source>
</reference>
<evidence type="ECO:0000313" key="3">
    <source>
        <dbReference type="Proteomes" id="UP000192582"/>
    </source>
</evidence>
<protein>
    <submittedName>
        <fullName evidence="2">Uncharacterized protein</fullName>
    </submittedName>
</protein>
<proteinExistence type="predicted"/>
<evidence type="ECO:0000313" key="2">
    <source>
        <dbReference type="EMBL" id="SMB97389.1"/>
    </source>
</evidence>
<accession>A0A1W1VVJ9</accession>